<feature type="domain" description="Resolvase/invertase-type recombinase catalytic" evidence="6">
    <location>
        <begin position="2"/>
        <end position="165"/>
    </location>
</feature>
<feature type="active site" description="O-(5'-phospho-DNA)-serine intermediate" evidence="4 5">
    <location>
        <position position="10"/>
    </location>
</feature>
<dbReference type="PANTHER" id="PTHR30461:SF2">
    <property type="entry name" value="SERINE RECOMBINASE PINE-RELATED"/>
    <property type="match status" value="1"/>
</dbReference>
<dbReference type="AlphaFoldDB" id="A0A9D2R9G3"/>
<dbReference type="GO" id="GO:0015074">
    <property type="term" value="P:DNA integration"/>
    <property type="evidence" value="ECO:0007669"/>
    <property type="project" value="UniProtKB-KW"/>
</dbReference>
<dbReference type="Pfam" id="PF00239">
    <property type="entry name" value="Resolvase"/>
    <property type="match status" value="1"/>
</dbReference>
<gene>
    <name evidence="7" type="ORF">H9913_07250</name>
</gene>
<dbReference type="PROSITE" id="PS00397">
    <property type="entry name" value="RECOMBINASES_1"/>
    <property type="match status" value="1"/>
</dbReference>
<evidence type="ECO:0000313" key="7">
    <source>
        <dbReference type="EMBL" id="HJD39809.1"/>
    </source>
</evidence>
<reference evidence="7" key="2">
    <citation type="submission" date="2021-04" db="EMBL/GenBank/DDBJ databases">
        <authorList>
            <person name="Gilroy R."/>
        </authorList>
    </citation>
    <scope>NUCLEOTIDE SEQUENCE</scope>
    <source>
        <strain evidence="7">ChiW19-6364</strain>
    </source>
</reference>
<dbReference type="PROSITE" id="PS51736">
    <property type="entry name" value="RECOMBINASES_3"/>
    <property type="match status" value="1"/>
</dbReference>
<evidence type="ECO:0000256" key="5">
    <source>
        <dbReference type="PROSITE-ProRule" id="PRU10137"/>
    </source>
</evidence>
<evidence type="ECO:0000256" key="2">
    <source>
        <dbReference type="ARBA" id="ARBA00023125"/>
    </source>
</evidence>
<dbReference type="InterPro" id="IPR050639">
    <property type="entry name" value="SSR_resolvase"/>
</dbReference>
<dbReference type="SUPFAM" id="SSF53041">
    <property type="entry name" value="Resolvase-like"/>
    <property type="match status" value="1"/>
</dbReference>
<evidence type="ECO:0000256" key="3">
    <source>
        <dbReference type="ARBA" id="ARBA00023172"/>
    </source>
</evidence>
<dbReference type="CDD" id="cd03768">
    <property type="entry name" value="SR_ResInv"/>
    <property type="match status" value="1"/>
</dbReference>
<evidence type="ECO:0000313" key="8">
    <source>
        <dbReference type="Proteomes" id="UP000823850"/>
    </source>
</evidence>
<keyword evidence="3" id="KW-0233">DNA recombination</keyword>
<dbReference type="SMART" id="SM00857">
    <property type="entry name" value="Resolvase"/>
    <property type="match status" value="1"/>
</dbReference>
<dbReference type="GO" id="GO:0003677">
    <property type="term" value="F:DNA binding"/>
    <property type="evidence" value="ECO:0007669"/>
    <property type="project" value="UniProtKB-KW"/>
</dbReference>
<proteinExistence type="predicted"/>
<dbReference type="PANTHER" id="PTHR30461">
    <property type="entry name" value="DNA-INVERTASE FROM LAMBDOID PROPHAGE"/>
    <property type="match status" value="1"/>
</dbReference>
<name>A0A9D2R9G3_9FIRM</name>
<dbReference type="Gene3D" id="3.40.50.1390">
    <property type="entry name" value="Resolvase, N-terminal catalytic domain"/>
    <property type="match status" value="1"/>
</dbReference>
<dbReference type="InterPro" id="IPR006119">
    <property type="entry name" value="Resolv_N"/>
</dbReference>
<dbReference type="GO" id="GO:0000150">
    <property type="term" value="F:DNA strand exchange activity"/>
    <property type="evidence" value="ECO:0007669"/>
    <property type="project" value="InterPro"/>
</dbReference>
<dbReference type="InterPro" id="IPR006118">
    <property type="entry name" value="Recombinase_CS"/>
</dbReference>
<dbReference type="InterPro" id="IPR036162">
    <property type="entry name" value="Resolvase-like_N_sf"/>
</dbReference>
<evidence type="ECO:0000256" key="1">
    <source>
        <dbReference type="ARBA" id="ARBA00022908"/>
    </source>
</evidence>
<organism evidence="7 8">
    <name type="scientific">Candidatus Blautia stercoripullorum</name>
    <dbReference type="NCBI Taxonomy" id="2838502"/>
    <lineage>
        <taxon>Bacteria</taxon>
        <taxon>Bacillati</taxon>
        <taxon>Bacillota</taxon>
        <taxon>Clostridia</taxon>
        <taxon>Lachnospirales</taxon>
        <taxon>Lachnospiraceae</taxon>
        <taxon>Blautia</taxon>
    </lineage>
</organism>
<accession>A0A9D2R9G3</accession>
<protein>
    <submittedName>
        <fullName evidence="7">Recombinase family protein</fullName>
    </submittedName>
</protein>
<evidence type="ECO:0000259" key="6">
    <source>
        <dbReference type="PROSITE" id="PS51736"/>
    </source>
</evidence>
<comment type="caution">
    <text evidence="7">The sequence shown here is derived from an EMBL/GenBank/DDBJ whole genome shotgun (WGS) entry which is preliminary data.</text>
</comment>
<keyword evidence="2" id="KW-0238">DNA-binding</keyword>
<evidence type="ECO:0000256" key="4">
    <source>
        <dbReference type="PIRSR" id="PIRSR606118-50"/>
    </source>
</evidence>
<keyword evidence="1" id="KW-0229">DNA integration</keyword>
<sequence length="231" mass="26555">MCIYGYVRVSTKKQKVERQIANIKKEYPNAAIIEESYTGTSMDRPKWNKLVKVLKPGDIVVFDEVSRMARNAQEGFETYLELYNKGIDLIFLKEHYVDTEVFRQTLNNKVALTGTEVDCILQGVNEYLMILAKKQIEIAFNTAAQEVEYLHMRVSEGIARRKAEGKPVGRAEGSIIETKKAKQAKQEIMKHSKDFNGSLNDLDCMKLIGISRNSFYKYKRQLRTALEQQEA</sequence>
<reference evidence="7" key="1">
    <citation type="journal article" date="2021" name="PeerJ">
        <title>Extensive microbial diversity within the chicken gut microbiome revealed by metagenomics and culture.</title>
        <authorList>
            <person name="Gilroy R."/>
            <person name="Ravi A."/>
            <person name="Getino M."/>
            <person name="Pursley I."/>
            <person name="Horton D.L."/>
            <person name="Alikhan N.F."/>
            <person name="Baker D."/>
            <person name="Gharbi K."/>
            <person name="Hall N."/>
            <person name="Watson M."/>
            <person name="Adriaenssens E.M."/>
            <person name="Foster-Nyarko E."/>
            <person name="Jarju S."/>
            <person name="Secka A."/>
            <person name="Antonio M."/>
            <person name="Oren A."/>
            <person name="Chaudhuri R.R."/>
            <person name="La Ragione R."/>
            <person name="Hildebrand F."/>
            <person name="Pallen M.J."/>
        </authorList>
    </citation>
    <scope>NUCLEOTIDE SEQUENCE</scope>
    <source>
        <strain evidence="7">ChiW19-6364</strain>
    </source>
</reference>
<dbReference type="Proteomes" id="UP000823850">
    <property type="component" value="Unassembled WGS sequence"/>
</dbReference>
<dbReference type="EMBL" id="DWUX01000133">
    <property type="protein sequence ID" value="HJD39809.1"/>
    <property type="molecule type" value="Genomic_DNA"/>
</dbReference>